<evidence type="ECO:0000313" key="3">
    <source>
        <dbReference type="Proteomes" id="UP001207408"/>
    </source>
</evidence>
<proteinExistence type="predicted"/>
<keyword evidence="3" id="KW-1185">Reference proteome</keyword>
<dbReference type="InterPro" id="IPR036378">
    <property type="entry name" value="FAS1_dom_sf"/>
</dbReference>
<dbReference type="Gene3D" id="2.30.180.10">
    <property type="entry name" value="FAS1 domain"/>
    <property type="match status" value="1"/>
</dbReference>
<evidence type="ECO:0000259" key="1">
    <source>
        <dbReference type="PROSITE" id="PS50213"/>
    </source>
</evidence>
<dbReference type="EMBL" id="JAPDPI010000059">
    <property type="protein sequence ID" value="MCW3807760.1"/>
    <property type="molecule type" value="Genomic_DNA"/>
</dbReference>
<dbReference type="Pfam" id="PF02469">
    <property type="entry name" value="Fasciclin"/>
    <property type="match status" value="1"/>
</dbReference>
<reference evidence="2" key="1">
    <citation type="submission" date="2022-10" db="EMBL/GenBank/DDBJ databases">
        <authorList>
            <person name="Yu W.X."/>
        </authorList>
    </citation>
    <scope>NUCLEOTIDE SEQUENCE</scope>
    <source>
        <strain evidence="2">D04</strain>
    </source>
</reference>
<protein>
    <submittedName>
        <fullName evidence="2">Fasciclin domain-containing protein</fullName>
    </submittedName>
</protein>
<dbReference type="PROSITE" id="PS50213">
    <property type="entry name" value="FAS1"/>
    <property type="match status" value="1"/>
</dbReference>
<dbReference type="InterPro" id="IPR000782">
    <property type="entry name" value="FAS1_domain"/>
</dbReference>
<accession>A0AAE3SMP2</accession>
<dbReference type="RefSeq" id="WP_301202218.1">
    <property type="nucleotide sequence ID" value="NZ_JAPDPI010000059.1"/>
</dbReference>
<organism evidence="2 3">
    <name type="scientific">Plebeiibacterium marinum</name>
    <dbReference type="NCBI Taxonomy" id="2992111"/>
    <lineage>
        <taxon>Bacteria</taxon>
        <taxon>Pseudomonadati</taxon>
        <taxon>Bacteroidota</taxon>
        <taxon>Bacteroidia</taxon>
        <taxon>Marinilabiliales</taxon>
        <taxon>Marinilabiliaceae</taxon>
        <taxon>Plebeiibacterium</taxon>
    </lineage>
</organism>
<dbReference type="SUPFAM" id="SSF82153">
    <property type="entry name" value="FAS1 domain"/>
    <property type="match status" value="1"/>
</dbReference>
<dbReference type="AlphaFoldDB" id="A0AAE3SMP2"/>
<gene>
    <name evidence="2" type="ORF">OM074_19180</name>
</gene>
<feature type="domain" description="FAS1" evidence="1">
    <location>
        <begin position="36"/>
        <end position="154"/>
    </location>
</feature>
<comment type="caution">
    <text evidence="2">The sequence shown here is derived from an EMBL/GenBank/DDBJ whole genome shotgun (WGS) entry which is preliminary data.</text>
</comment>
<sequence>MKRYFIQILVITALLVTYSCKDAWEDYTEVDESTAAGNCLEVLESLSDYSNFVTALKSTGLADTLSQSLMYTVWAPSNTVFTNVTDDQEELYQLVANHINKGNIKINSLNGYARAKMINGKVMTVTNSNIEGVGYATNDLVTQNGVIQFIDGVLELEQNIWEYIDGYSGTNKHIEYINSLSGDVFDEEVATIVGYTDAGQAIYDTVSGMVWKNMFLENVADLRAEDSTYTVLILDDAGFDSEYEKFKSYFIVTPGVSDEDLLLNKASVQYKVTKDFVFTSTFNSTDIPTQLLSVDSIMVPVDKSLITSSVKCSNGWVHHIQTCDIPLQNKILPIIVEAESVERYFDNFTINGEDAVGSPAGNKRVKPDASGGFDYVLDNWNTSVVCDGLIIHAGEVASTKYKFYWKAVDDFNYSIRYSSSSDTLRQKLGYTFLLEENSGVYDFNSMFTVSDYIEVLDSTYTTAPEVEVGSTSFNTIRDIYVWLQSETRSAVVADYIKLVPDFE</sequence>
<name>A0AAE3SMP2_9BACT</name>
<dbReference type="PROSITE" id="PS51257">
    <property type="entry name" value="PROKAR_LIPOPROTEIN"/>
    <property type="match status" value="1"/>
</dbReference>
<dbReference type="Proteomes" id="UP001207408">
    <property type="component" value="Unassembled WGS sequence"/>
</dbReference>
<evidence type="ECO:0000313" key="2">
    <source>
        <dbReference type="EMBL" id="MCW3807760.1"/>
    </source>
</evidence>